<dbReference type="AlphaFoldDB" id="A0A514CN77"/>
<dbReference type="KEGG" id="echi:FKX85_20500"/>
<dbReference type="RefSeq" id="WP_141616496.1">
    <property type="nucleotide sequence ID" value="NZ_CP041253.1"/>
</dbReference>
<keyword evidence="4" id="KW-1278">Translocase</keyword>
<evidence type="ECO:0000313" key="8">
    <source>
        <dbReference type="Proteomes" id="UP000316614"/>
    </source>
</evidence>
<dbReference type="EMBL" id="CP041253">
    <property type="protein sequence ID" value="QDH81282.1"/>
    <property type="molecule type" value="Genomic_DNA"/>
</dbReference>
<protein>
    <submittedName>
        <fullName evidence="7">ABC transporter ATP-binding protein</fullName>
    </submittedName>
</protein>
<dbReference type="Proteomes" id="UP000316614">
    <property type="component" value="Chromosome"/>
</dbReference>
<evidence type="ECO:0000256" key="5">
    <source>
        <dbReference type="ARBA" id="ARBA00038388"/>
    </source>
</evidence>
<keyword evidence="8" id="KW-1185">Reference proteome</keyword>
<dbReference type="GO" id="GO:0022857">
    <property type="term" value="F:transmembrane transporter activity"/>
    <property type="evidence" value="ECO:0007669"/>
    <property type="project" value="UniProtKB-ARBA"/>
</dbReference>
<proteinExistence type="inferred from homology"/>
<dbReference type="GO" id="GO:0098796">
    <property type="term" value="C:membrane protein complex"/>
    <property type="evidence" value="ECO:0007669"/>
    <property type="project" value="UniProtKB-ARBA"/>
</dbReference>
<dbReference type="CDD" id="cd03255">
    <property type="entry name" value="ABC_MJ0796_LolCDE_FtsE"/>
    <property type="match status" value="1"/>
</dbReference>
<name>A0A514CN77_9BACT</name>
<dbReference type="PANTHER" id="PTHR42798:SF6">
    <property type="entry name" value="CELL DIVISION ATP-BINDING PROTEIN FTSE"/>
    <property type="match status" value="1"/>
</dbReference>
<dbReference type="PROSITE" id="PS00211">
    <property type="entry name" value="ABC_TRANSPORTER_1"/>
    <property type="match status" value="1"/>
</dbReference>
<dbReference type="Gene3D" id="3.40.50.300">
    <property type="entry name" value="P-loop containing nucleotide triphosphate hydrolases"/>
    <property type="match status" value="1"/>
</dbReference>
<feature type="domain" description="ABC transporter" evidence="6">
    <location>
        <begin position="2"/>
        <end position="229"/>
    </location>
</feature>
<dbReference type="SUPFAM" id="SSF52540">
    <property type="entry name" value="P-loop containing nucleoside triphosphate hydrolases"/>
    <property type="match status" value="1"/>
</dbReference>
<dbReference type="GO" id="GO:0016887">
    <property type="term" value="F:ATP hydrolysis activity"/>
    <property type="evidence" value="ECO:0007669"/>
    <property type="project" value="InterPro"/>
</dbReference>
<keyword evidence="1" id="KW-0813">Transport</keyword>
<evidence type="ECO:0000256" key="3">
    <source>
        <dbReference type="ARBA" id="ARBA00022840"/>
    </source>
</evidence>
<dbReference type="OrthoDB" id="1114670at2"/>
<keyword evidence="3 7" id="KW-0067">ATP-binding</keyword>
<evidence type="ECO:0000259" key="6">
    <source>
        <dbReference type="PROSITE" id="PS50893"/>
    </source>
</evidence>
<dbReference type="InterPro" id="IPR017871">
    <property type="entry name" value="ABC_transporter-like_CS"/>
</dbReference>
<gene>
    <name evidence="7" type="ORF">FKX85_20500</name>
</gene>
<evidence type="ECO:0000256" key="2">
    <source>
        <dbReference type="ARBA" id="ARBA00022741"/>
    </source>
</evidence>
<evidence type="ECO:0000256" key="4">
    <source>
        <dbReference type="ARBA" id="ARBA00022967"/>
    </source>
</evidence>
<dbReference type="SMART" id="SM00382">
    <property type="entry name" value="AAA"/>
    <property type="match status" value="1"/>
</dbReference>
<dbReference type="InterPro" id="IPR003593">
    <property type="entry name" value="AAA+_ATPase"/>
</dbReference>
<sequence length="229" mass="25538">MIKANNLSKVFRTEEIETTALNNINLHVKKGEFLAIMGPSGCGKSTLLNIIGLLDNPSSGTYHFDGTSVGNLKENNRTKYRKGNIGFVFQSFNLIDELNVYENVELPLIYLKLSAADRKKRIHEVLKRMEMGHRMKHFPKQLSGGQQQRVAIARALVANAKLILADEPTGNLDSKNGQEVMNLLTELNKEGTTIVMVTHSHHDASFAHRVINLFDGKIVTENQQKTASV</sequence>
<dbReference type="Pfam" id="PF00005">
    <property type="entry name" value="ABC_tran"/>
    <property type="match status" value="1"/>
</dbReference>
<reference evidence="7 8" key="1">
    <citation type="submission" date="2019-06" db="EMBL/GenBank/DDBJ databases">
        <title>Echinicola alkalisoli sp. nov. isolated from saline soil.</title>
        <authorList>
            <person name="Sun J.-Q."/>
            <person name="Xu L."/>
        </authorList>
    </citation>
    <scope>NUCLEOTIDE SEQUENCE [LARGE SCALE GENOMIC DNA]</scope>
    <source>
        <strain evidence="7 8">LN3S3</strain>
    </source>
</reference>
<dbReference type="GO" id="GO:0005524">
    <property type="term" value="F:ATP binding"/>
    <property type="evidence" value="ECO:0007669"/>
    <property type="project" value="UniProtKB-KW"/>
</dbReference>
<keyword evidence="2" id="KW-0547">Nucleotide-binding</keyword>
<dbReference type="InterPro" id="IPR017911">
    <property type="entry name" value="MacB-like_ATP-bd"/>
</dbReference>
<evidence type="ECO:0000313" key="7">
    <source>
        <dbReference type="EMBL" id="QDH81282.1"/>
    </source>
</evidence>
<dbReference type="FunFam" id="3.40.50.300:FF:000032">
    <property type="entry name" value="Export ABC transporter ATP-binding protein"/>
    <property type="match status" value="1"/>
</dbReference>
<accession>A0A514CN77</accession>
<dbReference type="InterPro" id="IPR003439">
    <property type="entry name" value="ABC_transporter-like_ATP-bd"/>
</dbReference>
<evidence type="ECO:0000256" key="1">
    <source>
        <dbReference type="ARBA" id="ARBA00022448"/>
    </source>
</evidence>
<comment type="similarity">
    <text evidence="5">Belongs to the ABC transporter superfamily. Macrolide exporter (TC 3.A.1.122) family.</text>
</comment>
<organism evidence="7 8">
    <name type="scientific">Echinicola soli</name>
    <dbReference type="NCBI Taxonomy" id="2591634"/>
    <lineage>
        <taxon>Bacteria</taxon>
        <taxon>Pseudomonadati</taxon>
        <taxon>Bacteroidota</taxon>
        <taxon>Cytophagia</taxon>
        <taxon>Cytophagales</taxon>
        <taxon>Cyclobacteriaceae</taxon>
        <taxon>Echinicola</taxon>
    </lineage>
</organism>
<dbReference type="InterPro" id="IPR027417">
    <property type="entry name" value="P-loop_NTPase"/>
</dbReference>
<dbReference type="PROSITE" id="PS50893">
    <property type="entry name" value="ABC_TRANSPORTER_2"/>
    <property type="match status" value="1"/>
</dbReference>
<dbReference type="PANTHER" id="PTHR42798">
    <property type="entry name" value="LIPOPROTEIN-RELEASING SYSTEM ATP-BINDING PROTEIN LOLD"/>
    <property type="match status" value="1"/>
</dbReference>